<dbReference type="PRINTS" id="PR00069">
    <property type="entry name" value="ALDKETRDTASE"/>
</dbReference>
<dbReference type="PANTHER" id="PTHR43312:SF2">
    <property type="entry name" value="OXIDOREDUCTASE"/>
    <property type="match status" value="1"/>
</dbReference>
<feature type="domain" description="NADP-dependent oxidoreductase" evidence="1">
    <location>
        <begin position="16"/>
        <end position="206"/>
    </location>
</feature>
<gene>
    <name evidence="2" type="ORF">G4L39_11345</name>
</gene>
<dbReference type="Proteomes" id="UP000477311">
    <property type="component" value="Unassembled WGS sequence"/>
</dbReference>
<evidence type="ECO:0000313" key="3">
    <source>
        <dbReference type="Proteomes" id="UP000477311"/>
    </source>
</evidence>
<name>A0A6M1S3T0_9BACT</name>
<protein>
    <submittedName>
        <fullName evidence="2">Aldo/keto reductase</fullName>
    </submittedName>
</protein>
<dbReference type="InterPro" id="IPR020471">
    <property type="entry name" value="AKR"/>
</dbReference>
<dbReference type="InterPro" id="IPR036812">
    <property type="entry name" value="NAD(P)_OxRdtase_dom_sf"/>
</dbReference>
<dbReference type="PANTHER" id="PTHR43312">
    <property type="entry name" value="D-THREO-ALDOSE 1-DEHYDROGENASE"/>
    <property type="match status" value="1"/>
</dbReference>
<dbReference type="FunFam" id="3.20.20.100:FF:000070">
    <property type="entry name" value="Aldo/keto reductase"/>
    <property type="match status" value="1"/>
</dbReference>
<keyword evidence="3" id="KW-1185">Reference proteome</keyword>
<dbReference type="CDD" id="cd19096">
    <property type="entry name" value="AKR_Fe-S_oxidoreductase"/>
    <property type="match status" value="1"/>
</dbReference>
<organism evidence="2 3">
    <name type="scientific">Limisphaera ngatamarikiensis</name>
    <dbReference type="NCBI Taxonomy" id="1324935"/>
    <lineage>
        <taxon>Bacteria</taxon>
        <taxon>Pseudomonadati</taxon>
        <taxon>Verrucomicrobiota</taxon>
        <taxon>Verrucomicrobiia</taxon>
        <taxon>Limisphaerales</taxon>
        <taxon>Limisphaeraceae</taxon>
        <taxon>Limisphaera</taxon>
    </lineage>
</organism>
<dbReference type="Gene3D" id="3.20.20.100">
    <property type="entry name" value="NADP-dependent oxidoreductase domain"/>
    <property type="match status" value="1"/>
</dbReference>
<reference evidence="2 3" key="1">
    <citation type="submission" date="2020-02" db="EMBL/GenBank/DDBJ databases">
        <title>Draft genome sequence of Limisphaera ngatamarikiensis NGM72.4T, a thermophilic Verrucomicrobia grouped in subdivision 3.</title>
        <authorList>
            <person name="Carere C.R."/>
            <person name="Steen J."/>
            <person name="Hugenholtz P."/>
            <person name="Stott M.B."/>
        </authorList>
    </citation>
    <scope>NUCLEOTIDE SEQUENCE [LARGE SCALE GENOMIC DNA]</scope>
    <source>
        <strain evidence="2 3">NGM72.4</strain>
    </source>
</reference>
<dbReference type="EMBL" id="JAAKYA010000077">
    <property type="protein sequence ID" value="NGO39980.1"/>
    <property type="molecule type" value="Genomic_DNA"/>
</dbReference>
<evidence type="ECO:0000259" key="1">
    <source>
        <dbReference type="Pfam" id="PF00248"/>
    </source>
</evidence>
<dbReference type="InterPro" id="IPR053135">
    <property type="entry name" value="AKR2_Oxidoreductase"/>
</dbReference>
<dbReference type="RefSeq" id="WP_165108292.1">
    <property type="nucleotide sequence ID" value="NZ_JAAKYA010000077.1"/>
</dbReference>
<accession>A0A6M1S3T0</accession>
<dbReference type="AlphaFoldDB" id="A0A6M1S3T0"/>
<dbReference type="SUPFAM" id="SSF51430">
    <property type="entry name" value="NAD(P)-linked oxidoreductase"/>
    <property type="match status" value="1"/>
</dbReference>
<evidence type="ECO:0000313" key="2">
    <source>
        <dbReference type="EMBL" id="NGO39980.1"/>
    </source>
</evidence>
<dbReference type="InterPro" id="IPR023210">
    <property type="entry name" value="NADP_OxRdtase_dom"/>
</dbReference>
<proteinExistence type="predicted"/>
<dbReference type="Pfam" id="PF00248">
    <property type="entry name" value="Aldo_ket_red"/>
    <property type="match status" value="1"/>
</dbReference>
<sequence>MIYRRFGRTGLSMPVLSCGGMRFQHSWKDADAPGITPANQENLEACVWRAFELGINHFETARGYGTSEVQLGRVLPRLPRDRILVQTKVAPKASPQDFLRDFDTSLRNLRLEYVDLLAIHGINNRQLLDWTLRPHGCLAAARQLQREGRVRYVGFSTHAPTDLIVEAIETGEFDYVNLHWYFVNPLTWPAVRAAAEHDLGVFIISPNDKGGKLYEASERMRTLCAPLTPMQFNDLYCLARTEVHTLSCGVARPSDFDEHVQALDHLSRVHEVIAPIEARLRAAMKSELGADWCARWFEGIPEYTDVPGGINILEILRLWTFAKPLDLIAWARMRYNLLGRADHWFPGENAARVDEVDLTSCLSKSPFADRIPGILREAHRLFADRPVHRLGSH</sequence>
<comment type="caution">
    <text evidence="2">The sequence shown here is derived from an EMBL/GenBank/DDBJ whole genome shotgun (WGS) entry which is preliminary data.</text>
</comment>
<dbReference type="GO" id="GO:0016491">
    <property type="term" value="F:oxidoreductase activity"/>
    <property type="evidence" value="ECO:0007669"/>
    <property type="project" value="InterPro"/>
</dbReference>